<keyword evidence="1" id="KW-0677">Repeat</keyword>
<dbReference type="PANTHER" id="PTHR24104:SF25">
    <property type="entry name" value="PROTEIN LIN-41"/>
    <property type="match status" value="1"/>
</dbReference>
<dbReference type="Pfam" id="PF01436">
    <property type="entry name" value="NHL"/>
    <property type="match status" value="1"/>
</dbReference>
<dbReference type="PANTHER" id="PTHR24104">
    <property type="entry name" value="E3 UBIQUITIN-PROTEIN LIGASE NHLRC1-RELATED"/>
    <property type="match status" value="1"/>
</dbReference>
<reference evidence="2" key="1">
    <citation type="submission" date="2018-05" db="EMBL/GenBank/DDBJ databases">
        <authorList>
            <person name="Lanie J.A."/>
            <person name="Ng W.-L."/>
            <person name="Kazmierczak K.M."/>
            <person name="Andrzejewski T.M."/>
            <person name="Davidsen T.M."/>
            <person name="Wayne K.J."/>
            <person name="Tettelin H."/>
            <person name="Glass J.I."/>
            <person name="Rusch D."/>
            <person name="Podicherti R."/>
            <person name="Tsui H.-C.T."/>
            <person name="Winkler M.E."/>
        </authorList>
    </citation>
    <scope>NUCLEOTIDE SEQUENCE</scope>
</reference>
<dbReference type="EMBL" id="UINC01002205">
    <property type="protein sequence ID" value="SUZ94117.1"/>
    <property type="molecule type" value="Genomic_DNA"/>
</dbReference>
<protein>
    <recommendedName>
        <fullName evidence="3">SMP-30/Gluconolactonase/LRE-like region domain-containing protein</fullName>
    </recommendedName>
</protein>
<dbReference type="AlphaFoldDB" id="A0A381RVV8"/>
<evidence type="ECO:0008006" key="3">
    <source>
        <dbReference type="Google" id="ProtNLM"/>
    </source>
</evidence>
<sequence>MSRRRNLIFGGSLVALMALLGAVRAGLEAVATTQQMVQAPMFEVDPFWPKPLPNGWIYGTVIGVTIDAQDNVYIVHRGVAGAEAAADQDPPLAECCSSAPPVMQFDSEGNFIRGWGGPSPTDEYVWPGSNHGLGVDQMNNIWIGGNSGGDSHVLKFSNEGQYLQTYGEPRQGRDSNSETHFSQVADVEFDFAANEAYFSDGYSNRRVAVVDMDTGEIKRFWGAYGNVPDDSFQYEGARRGGTGWSSDDYMEQQFRTPVHCAEPSNDGLVYVCDRPNNRVQVFQTDGTFVREAFFAPATLGDGAVWDIGFSPDADQAWLYIADGKNARIRIVNRESMQEISTIGTGGRYAGMFQAVHSIDTDSEGNIYVTETYEGRRVHKFVYKGIGSVARHQGATWPSEGN</sequence>
<name>A0A381RVV8_9ZZZZ</name>
<dbReference type="InterPro" id="IPR050952">
    <property type="entry name" value="TRIM-NHL_E3_ligases"/>
</dbReference>
<dbReference type="InterPro" id="IPR011042">
    <property type="entry name" value="6-blade_b-propeller_TolB-like"/>
</dbReference>
<accession>A0A381RVV8</accession>
<dbReference type="GO" id="GO:0008270">
    <property type="term" value="F:zinc ion binding"/>
    <property type="evidence" value="ECO:0007669"/>
    <property type="project" value="UniProtKB-KW"/>
</dbReference>
<dbReference type="InterPro" id="IPR001258">
    <property type="entry name" value="NHL_repeat"/>
</dbReference>
<dbReference type="Gene3D" id="2.120.10.30">
    <property type="entry name" value="TolB, C-terminal domain"/>
    <property type="match status" value="1"/>
</dbReference>
<proteinExistence type="predicted"/>
<organism evidence="2">
    <name type="scientific">marine metagenome</name>
    <dbReference type="NCBI Taxonomy" id="408172"/>
    <lineage>
        <taxon>unclassified sequences</taxon>
        <taxon>metagenomes</taxon>
        <taxon>ecological metagenomes</taxon>
    </lineage>
</organism>
<evidence type="ECO:0000256" key="1">
    <source>
        <dbReference type="ARBA" id="ARBA00022737"/>
    </source>
</evidence>
<dbReference type="SUPFAM" id="SSF101898">
    <property type="entry name" value="NHL repeat"/>
    <property type="match status" value="1"/>
</dbReference>
<dbReference type="PROSITE" id="PS51125">
    <property type="entry name" value="NHL"/>
    <property type="match status" value="1"/>
</dbReference>
<gene>
    <name evidence="2" type="ORF">METZ01_LOCUS46971</name>
</gene>
<evidence type="ECO:0000313" key="2">
    <source>
        <dbReference type="EMBL" id="SUZ94117.1"/>
    </source>
</evidence>